<comment type="caution">
    <text evidence="9">The sequence shown here is derived from an EMBL/GenBank/DDBJ whole genome shotgun (WGS) entry which is preliminary data.</text>
</comment>
<dbReference type="NCBIfam" id="NF000801">
    <property type="entry name" value="PRK00055.1-3"/>
    <property type="match status" value="1"/>
</dbReference>
<evidence type="ECO:0000256" key="7">
    <source>
        <dbReference type="ARBA" id="ARBA00022833"/>
    </source>
</evidence>
<evidence type="ECO:0000256" key="3">
    <source>
        <dbReference type="ARBA" id="ARBA00022722"/>
    </source>
</evidence>
<comment type="function">
    <text evidence="8">Zinc phosphodiesterase, which displays some tRNA 3'-processing endonuclease activity. Probably involved in tRNA maturation, by removing a 3'-trailer from precursor tRNA.</text>
</comment>
<comment type="similarity">
    <text evidence="8">Belongs to the RNase Z family.</text>
</comment>
<evidence type="ECO:0000313" key="10">
    <source>
        <dbReference type="Proteomes" id="UP000727993"/>
    </source>
</evidence>
<dbReference type="PANTHER" id="PTHR46018:SF2">
    <property type="entry name" value="ZINC PHOSPHODIESTERASE ELAC PROTEIN 1"/>
    <property type="match status" value="1"/>
</dbReference>
<dbReference type="AlphaFoldDB" id="A0A936NG52"/>
<proteinExistence type="inferred from homology"/>
<dbReference type="SUPFAM" id="SSF56281">
    <property type="entry name" value="Metallo-hydrolase/oxidoreductase"/>
    <property type="match status" value="1"/>
</dbReference>
<protein>
    <recommendedName>
        <fullName evidence="8">Ribonuclease Z</fullName>
        <shortName evidence="8">RNase Z</shortName>
        <ecNumber evidence="8">3.1.26.11</ecNumber>
    </recommendedName>
    <alternativeName>
        <fullName evidence="8">tRNA 3 endonuclease</fullName>
    </alternativeName>
    <alternativeName>
        <fullName evidence="8">tRNase Z</fullName>
    </alternativeName>
</protein>
<dbReference type="Pfam" id="PF23023">
    <property type="entry name" value="Anti-Pycsar_Apyc1"/>
    <property type="match status" value="1"/>
</dbReference>
<dbReference type="CDD" id="cd07717">
    <property type="entry name" value="RNaseZ_ZiPD-like_MBL-fold"/>
    <property type="match status" value="1"/>
</dbReference>
<feature type="binding site" evidence="8">
    <location>
        <position position="221"/>
    </location>
    <ligand>
        <name>Zn(2+)</name>
        <dbReference type="ChEBI" id="CHEBI:29105"/>
        <label>1</label>
        <note>catalytic</note>
    </ligand>
</feature>
<dbReference type="InterPro" id="IPR036866">
    <property type="entry name" value="RibonucZ/Hydroxyglut_hydro"/>
</dbReference>
<keyword evidence="3 8" id="KW-0540">Nuclease</keyword>
<keyword evidence="4 8" id="KW-0479">Metal-binding</keyword>
<evidence type="ECO:0000256" key="2">
    <source>
        <dbReference type="ARBA" id="ARBA00022694"/>
    </source>
</evidence>
<dbReference type="EC" id="3.1.26.11" evidence="8"/>
<sequence length="316" mass="32809">MRLLPLGTAAGRPTRDRFTSSTLLEVPAPTESAVRVLIDCGEAAQNRLLSVGVSPTSLDAICCTHLHGDHVLGLPGLLATMGMDDRQRPLRLIGPTGLSDLLDALAATPALRIAIPLDIEEFDPAGLPDTDVTRLAPIDHLGVAIAPLDHRVPTIGFRFDASDAPGNLDLDRLAELGVPRGPLLGALQRGEAVITPSGRTVEPSEVTGPTTAGASAAFAYDTRPCDGARALATGVGLLVHEATFAQADANLADRHGHATASEAAGVASDAGATALLLTHFSMRYDSTDGLLEEAQSVFPATELAQELVWNNVPQPG</sequence>
<keyword evidence="2 8" id="KW-0819">tRNA processing</keyword>
<evidence type="ECO:0000256" key="1">
    <source>
        <dbReference type="ARBA" id="ARBA00011738"/>
    </source>
</evidence>
<evidence type="ECO:0000256" key="8">
    <source>
        <dbReference type="HAMAP-Rule" id="MF_01818"/>
    </source>
</evidence>
<dbReference type="GO" id="GO:0042781">
    <property type="term" value="F:3'-tRNA processing endoribonuclease activity"/>
    <property type="evidence" value="ECO:0007669"/>
    <property type="project" value="UniProtKB-UniRule"/>
</dbReference>
<evidence type="ECO:0000256" key="5">
    <source>
        <dbReference type="ARBA" id="ARBA00022759"/>
    </source>
</evidence>
<evidence type="ECO:0000313" key="9">
    <source>
        <dbReference type="EMBL" id="MBK9299019.1"/>
    </source>
</evidence>
<feature type="binding site" evidence="8">
    <location>
        <position position="67"/>
    </location>
    <ligand>
        <name>Zn(2+)</name>
        <dbReference type="ChEBI" id="CHEBI:29105"/>
        <label>1</label>
        <note>catalytic</note>
    </ligand>
</feature>
<evidence type="ECO:0000256" key="6">
    <source>
        <dbReference type="ARBA" id="ARBA00022801"/>
    </source>
</evidence>
<feature type="binding site" evidence="8">
    <location>
        <position position="279"/>
    </location>
    <ligand>
        <name>Zn(2+)</name>
        <dbReference type="ChEBI" id="CHEBI:29105"/>
        <label>2</label>
        <note>catalytic</note>
    </ligand>
</feature>
<feature type="binding site" evidence="8">
    <location>
        <position position="65"/>
    </location>
    <ligand>
        <name>Zn(2+)</name>
        <dbReference type="ChEBI" id="CHEBI:29105"/>
        <label>1</label>
        <note>catalytic</note>
    </ligand>
</feature>
<dbReference type="InterPro" id="IPR013471">
    <property type="entry name" value="RNase_Z/BN"/>
</dbReference>
<dbReference type="GO" id="GO:0008270">
    <property type="term" value="F:zinc ion binding"/>
    <property type="evidence" value="ECO:0007669"/>
    <property type="project" value="UniProtKB-UniRule"/>
</dbReference>
<dbReference type="EMBL" id="JADJZA010000011">
    <property type="protein sequence ID" value="MBK9299019.1"/>
    <property type="molecule type" value="Genomic_DNA"/>
</dbReference>
<dbReference type="HAMAP" id="MF_01818">
    <property type="entry name" value="RNase_Z_BN"/>
    <property type="match status" value="1"/>
</dbReference>
<evidence type="ECO:0000256" key="4">
    <source>
        <dbReference type="ARBA" id="ARBA00022723"/>
    </source>
</evidence>
<name>A0A936NG52_9ACTN</name>
<feature type="binding site" evidence="8">
    <location>
        <position position="69"/>
    </location>
    <ligand>
        <name>Zn(2+)</name>
        <dbReference type="ChEBI" id="CHEBI:29105"/>
        <label>2</label>
        <note>catalytic</note>
    </ligand>
</feature>
<organism evidence="9 10">
    <name type="scientific">Candidatus Neomicrothrix subdominans</name>
    <dbReference type="NCBI Taxonomy" id="2954438"/>
    <lineage>
        <taxon>Bacteria</taxon>
        <taxon>Bacillati</taxon>
        <taxon>Actinomycetota</taxon>
        <taxon>Acidimicrobiia</taxon>
        <taxon>Acidimicrobiales</taxon>
        <taxon>Microthrixaceae</taxon>
        <taxon>Candidatus Neomicrothrix</taxon>
    </lineage>
</organism>
<reference evidence="9 10" key="1">
    <citation type="submission" date="2020-10" db="EMBL/GenBank/DDBJ databases">
        <title>Connecting structure to function with the recovery of over 1000 high-quality activated sludge metagenome-assembled genomes encoding full-length rRNA genes using long-read sequencing.</title>
        <authorList>
            <person name="Singleton C.M."/>
            <person name="Petriglieri F."/>
            <person name="Kristensen J.M."/>
            <person name="Kirkegaard R.H."/>
            <person name="Michaelsen T.Y."/>
            <person name="Andersen M.H."/>
            <person name="Karst S.M."/>
            <person name="Dueholm M.S."/>
            <person name="Nielsen P.H."/>
            <person name="Albertsen M."/>
        </authorList>
    </citation>
    <scope>NUCLEOTIDE SEQUENCE [LARGE SCALE GENOMIC DNA]</scope>
    <source>
        <strain evidence="9">Lyne_18-Q3-R50-59_MAXAC.006</strain>
    </source>
</reference>
<keyword evidence="7 8" id="KW-0862">Zinc</keyword>
<keyword evidence="6 8" id="KW-0378">Hydrolase</keyword>
<dbReference type="Proteomes" id="UP000727993">
    <property type="component" value="Unassembled WGS sequence"/>
</dbReference>
<feature type="binding site" evidence="8">
    <location>
        <position position="221"/>
    </location>
    <ligand>
        <name>Zn(2+)</name>
        <dbReference type="ChEBI" id="CHEBI:29105"/>
        <label>2</label>
        <note>catalytic</note>
    </ligand>
</feature>
<comment type="cofactor">
    <cofactor evidence="8">
        <name>Zn(2+)</name>
        <dbReference type="ChEBI" id="CHEBI:29105"/>
    </cofactor>
    <text evidence="8">Binds 2 Zn(2+) ions.</text>
</comment>
<comment type="catalytic activity">
    <reaction evidence="8">
        <text>Endonucleolytic cleavage of RNA, removing extra 3' nucleotides from tRNA precursor, generating 3' termini of tRNAs. A 3'-hydroxy group is left at the tRNA terminus and a 5'-phosphoryl group is left at the trailer molecule.</text>
        <dbReference type="EC" id="3.1.26.11"/>
    </reaction>
</comment>
<feature type="binding site" evidence="8">
    <location>
        <position position="70"/>
    </location>
    <ligand>
        <name>Zn(2+)</name>
        <dbReference type="ChEBI" id="CHEBI:29105"/>
        <label>2</label>
        <note>catalytic</note>
    </ligand>
</feature>
<feature type="binding site" evidence="8">
    <location>
        <position position="150"/>
    </location>
    <ligand>
        <name>Zn(2+)</name>
        <dbReference type="ChEBI" id="CHEBI:29105"/>
        <label>1</label>
        <note>catalytic</note>
    </ligand>
</feature>
<keyword evidence="5 8" id="KW-0255">Endonuclease</keyword>
<comment type="subunit">
    <text evidence="1 8">Homodimer.</text>
</comment>
<dbReference type="PANTHER" id="PTHR46018">
    <property type="entry name" value="ZINC PHOSPHODIESTERASE ELAC PROTEIN 1"/>
    <property type="match status" value="1"/>
</dbReference>
<feature type="active site" description="Proton acceptor" evidence="8">
    <location>
        <position position="69"/>
    </location>
</feature>
<dbReference type="Gene3D" id="3.60.15.10">
    <property type="entry name" value="Ribonuclease Z/Hydroxyacylglutathione hydrolase-like"/>
    <property type="match status" value="1"/>
</dbReference>
<accession>A0A936NG52</accession>
<gene>
    <name evidence="8" type="primary">rnz</name>
    <name evidence="9" type="ORF">IPN02_19775</name>
</gene>